<accession>A0A9P4TTR0</accession>
<protein>
    <submittedName>
        <fullName evidence="1">Uncharacterized protein</fullName>
    </submittedName>
</protein>
<name>A0A9P4TTR0_9PEZI</name>
<keyword evidence="2" id="KW-1185">Reference proteome</keyword>
<organism evidence="1 2">
    <name type="scientific">Tothia fuscella</name>
    <dbReference type="NCBI Taxonomy" id="1048955"/>
    <lineage>
        <taxon>Eukaryota</taxon>
        <taxon>Fungi</taxon>
        <taxon>Dikarya</taxon>
        <taxon>Ascomycota</taxon>
        <taxon>Pezizomycotina</taxon>
        <taxon>Dothideomycetes</taxon>
        <taxon>Pleosporomycetidae</taxon>
        <taxon>Venturiales</taxon>
        <taxon>Cylindrosympodiaceae</taxon>
        <taxon>Tothia</taxon>
    </lineage>
</organism>
<comment type="caution">
    <text evidence="1">The sequence shown here is derived from an EMBL/GenBank/DDBJ whole genome shotgun (WGS) entry which is preliminary data.</text>
</comment>
<reference evidence="1" key="1">
    <citation type="journal article" date="2020" name="Stud. Mycol.">
        <title>101 Dothideomycetes genomes: a test case for predicting lifestyles and emergence of pathogens.</title>
        <authorList>
            <person name="Haridas S."/>
            <person name="Albert R."/>
            <person name="Binder M."/>
            <person name="Bloem J."/>
            <person name="Labutti K."/>
            <person name="Salamov A."/>
            <person name="Andreopoulos B."/>
            <person name="Baker S."/>
            <person name="Barry K."/>
            <person name="Bills G."/>
            <person name="Bluhm B."/>
            <person name="Cannon C."/>
            <person name="Castanera R."/>
            <person name="Culley D."/>
            <person name="Daum C."/>
            <person name="Ezra D."/>
            <person name="Gonzalez J."/>
            <person name="Henrissat B."/>
            <person name="Kuo A."/>
            <person name="Liang C."/>
            <person name="Lipzen A."/>
            <person name="Lutzoni F."/>
            <person name="Magnuson J."/>
            <person name="Mondo S."/>
            <person name="Nolan M."/>
            <person name="Ohm R."/>
            <person name="Pangilinan J."/>
            <person name="Park H.-J."/>
            <person name="Ramirez L."/>
            <person name="Alfaro M."/>
            <person name="Sun H."/>
            <person name="Tritt A."/>
            <person name="Yoshinaga Y."/>
            <person name="Zwiers L.-H."/>
            <person name="Turgeon B."/>
            <person name="Goodwin S."/>
            <person name="Spatafora J."/>
            <person name="Crous P."/>
            <person name="Grigoriev I."/>
        </authorList>
    </citation>
    <scope>NUCLEOTIDE SEQUENCE</scope>
    <source>
        <strain evidence="1">CBS 130266</strain>
    </source>
</reference>
<dbReference type="OrthoDB" id="3795360at2759"/>
<dbReference type="AlphaFoldDB" id="A0A9P4TTR0"/>
<dbReference type="EMBL" id="MU007111">
    <property type="protein sequence ID" value="KAF2420306.1"/>
    <property type="molecule type" value="Genomic_DNA"/>
</dbReference>
<evidence type="ECO:0000313" key="1">
    <source>
        <dbReference type="EMBL" id="KAF2420306.1"/>
    </source>
</evidence>
<evidence type="ECO:0000313" key="2">
    <source>
        <dbReference type="Proteomes" id="UP000800235"/>
    </source>
</evidence>
<sequence>MAQWVEIGTKLDIPVVASQPYQDYALVDLRDRNSSRLNKFLPPGEAHQPVKLEDVATSLRSHRVPVYMISGVSGLTSGILNAGFSYIGSRPGSELCRVWNLKLDGFQGAIDGDCGSTIVDRQTHEVYGHVVGSSPLNYAQVVPLTDVIDQIKVNLVVRDISLLEDTGLENVSPAATSISVTPLSDQEDISDAHSLATSTSSVSISRPLNKNAENSSILVEQISHVVENQAVLGAILHPEDLVEAAQPRSFVPSESNPRNENRLIIAIDYGTT</sequence>
<gene>
    <name evidence="1" type="ORF">EJ08DRAFT_598488</name>
</gene>
<dbReference type="Proteomes" id="UP000800235">
    <property type="component" value="Unassembled WGS sequence"/>
</dbReference>
<proteinExistence type="predicted"/>